<organism evidence="1 2">
    <name type="scientific">Hyunsoonleella pacifica</name>
    <dbReference type="NCBI Taxonomy" id="1080224"/>
    <lineage>
        <taxon>Bacteria</taxon>
        <taxon>Pseudomonadati</taxon>
        <taxon>Bacteroidota</taxon>
        <taxon>Flavobacteriia</taxon>
        <taxon>Flavobacteriales</taxon>
        <taxon>Flavobacteriaceae</taxon>
    </lineage>
</organism>
<gene>
    <name evidence="1" type="ORF">EYD46_12465</name>
</gene>
<dbReference type="PROSITE" id="PS51257">
    <property type="entry name" value="PROKAR_LIPOPROTEIN"/>
    <property type="match status" value="1"/>
</dbReference>
<reference evidence="1 2" key="1">
    <citation type="journal article" date="2015" name="Int. J. Syst. Evol. Microbiol.">
        <title>Hyunsoonleella pacifica sp. nov., isolated from seawater of South Pacific Gyre.</title>
        <authorList>
            <person name="Gao X."/>
            <person name="Zhang Z."/>
            <person name="Dai X."/>
            <person name="Zhang X.H."/>
        </authorList>
    </citation>
    <scope>NUCLEOTIDE SEQUENCE [LARGE SCALE GENOMIC DNA]</scope>
    <source>
        <strain evidence="1 2">SW033</strain>
    </source>
</reference>
<evidence type="ECO:0000313" key="2">
    <source>
        <dbReference type="Proteomes" id="UP000292372"/>
    </source>
</evidence>
<name>A0A4Q9FKN7_9FLAO</name>
<dbReference type="AlphaFoldDB" id="A0A4Q9FKN7"/>
<accession>A0A4Q9FKN7</accession>
<evidence type="ECO:0000313" key="1">
    <source>
        <dbReference type="EMBL" id="TBN14381.1"/>
    </source>
</evidence>
<dbReference type="OrthoDB" id="1167565at2"/>
<dbReference type="Proteomes" id="UP000292372">
    <property type="component" value="Unassembled WGS sequence"/>
</dbReference>
<sequence>MKNHPTKLRALFGGLALGAFILFSCTKDFDDIIVDNFGFSFTEEHDAEGVVFGTTRTSFILTPEKEITTVEYYMKYNVLEGDGSFLNIDGETISENDTINLIKHNFDYNYKHMDKGIHRVEVLAWDSNNNSEVIELVYDVKQTNFTFLLNKGSDDFIVNTYNPVIVNLIRDNVNEDSEEENAFEVTYQIENGTAKLSYQDEEYEEGEKLHLQKGESELGYLTDVPGEHKLIATAEAADGAKVTRELIIKVRNKDYTFIANASESKAFTGNPVPVSFNITEKDGESEEFTMSYTSIGNNSQLFYDGNTYSPGETFSVPTGSFNGVYTGSTDGAHEIVFTTVSTSGVEKTALVNIEYEKYEEFFDLSVSQAAVDKYENQPFWITVVTNANAGHDPNVTYELTYNFVGATAGYMRYKGIIYREGESIPLDYGSTSIQFTPETDENFTINVRVENSTDISNSESEPITMFKKPVAMVKGEKHNVSCGGLNGCDYQVRIYTCWDVACSEAFNGSTIRRVEIRIWNRKDRKWSTFLFNYNDASGSGVNRYFLLEERGKERDLRFLDQRYEVRIEDSNGQWSETVTGNVIRV</sequence>
<dbReference type="Gene3D" id="2.60.40.2410">
    <property type="entry name" value="Uncharacterised protein PF12988, DUF3872"/>
    <property type="match status" value="4"/>
</dbReference>
<dbReference type="InterPro" id="IPR038707">
    <property type="entry name" value="TraQ_sf"/>
</dbReference>
<proteinExistence type="predicted"/>
<protein>
    <submittedName>
        <fullName evidence="1">DUF3872 domain-containing protein</fullName>
    </submittedName>
</protein>
<dbReference type="EMBL" id="SIRS01000005">
    <property type="protein sequence ID" value="TBN14381.1"/>
    <property type="molecule type" value="Genomic_DNA"/>
</dbReference>
<comment type="caution">
    <text evidence="1">The sequence shown here is derived from an EMBL/GenBank/DDBJ whole genome shotgun (WGS) entry which is preliminary data.</text>
</comment>
<keyword evidence="2" id="KW-1185">Reference proteome</keyword>
<dbReference type="RefSeq" id="WP_130937502.1">
    <property type="nucleotide sequence ID" value="NZ_BMEE01000002.1"/>
</dbReference>